<dbReference type="Gene3D" id="2.60.260.20">
    <property type="entry name" value="Urease metallochaperone UreE, N-terminal domain"/>
    <property type="match status" value="2"/>
</dbReference>
<dbReference type="SMART" id="SM00271">
    <property type="entry name" value="DnaJ"/>
    <property type="match status" value="1"/>
</dbReference>
<dbReference type="PANTHER" id="PTHR24078">
    <property type="entry name" value="DNAJ HOMOLOG SUBFAMILY C MEMBER"/>
    <property type="match status" value="1"/>
</dbReference>
<dbReference type="InterPro" id="IPR051339">
    <property type="entry name" value="DnaJ_subfamily_B"/>
</dbReference>
<evidence type="ECO:0000259" key="2">
    <source>
        <dbReference type="PROSITE" id="PS50076"/>
    </source>
</evidence>
<dbReference type="PROSITE" id="PS50076">
    <property type="entry name" value="DNAJ_2"/>
    <property type="match status" value="1"/>
</dbReference>
<dbReference type="Pfam" id="PF00226">
    <property type="entry name" value="DnaJ"/>
    <property type="match status" value="1"/>
</dbReference>
<dbReference type="GO" id="GO:0006457">
    <property type="term" value="P:protein folding"/>
    <property type="evidence" value="ECO:0007669"/>
    <property type="project" value="InterPro"/>
</dbReference>
<name>A0A6C0B6D3_9ZZZZ</name>
<accession>A0A6C0B6D3</accession>
<dbReference type="InterPro" id="IPR008971">
    <property type="entry name" value="HSP40/DnaJ_pept-bd"/>
</dbReference>
<dbReference type="GO" id="GO:0051082">
    <property type="term" value="F:unfolded protein binding"/>
    <property type="evidence" value="ECO:0007669"/>
    <property type="project" value="InterPro"/>
</dbReference>
<dbReference type="CDD" id="cd10747">
    <property type="entry name" value="DnaJ_C"/>
    <property type="match status" value="1"/>
</dbReference>
<dbReference type="PRINTS" id="PR00625">
    <property type="entry name" value="JDOMAIN"/>
</dbReference>
<feature type="domain" description="J" evidence="2">
    <location>
        <begin position="4"/>
        <end position="74"/>
    </location>
</feature>
<proteinExistence type="predicted"/>
<evidence type="ECO:0000313" key="3">
    <source>
        <dbReference type="EMBL" id="QHS87612.1"/>
    </source>
</evidence>
<dbReference type="CDD" id="cd06257">
    <property type="entry name" value="DnaJ"/>
    <property type="match status" value="1"/>
</dbReference>
<evidence type="ECO:0000256" key="1">
    <source>
        <dbReference type="ARBA" id="ARBA00023186"/>
    </source>
</evidence>
<protein>
    <recommendedName>
        <fullName evidence="2">J domain-containing protein</fullName>
    </recommendedName>
</protein>
<dbReference type="Gene3D" id="1.10.287.110">
    <property type="entry name" value="DnaJ domain"/>
    <property type="match status" value="1"/>
</dbReference>
<dbReference type="GO" id="GO:0005829">
    <property type="term" value="C:cytosol"/>
    <property type="evidence" value="ECO:0007669"/>
    <property type="project" value="TreeGrafter"/>
</dbReference>
<dbReference type="GO" id="GO:0051087">
    <property type="term" value="F:protein-folding chaperone binding"/>
    <property type="evidence" value="ECO:0007669"/>
    <property type="project" value="TreeGrafter"/>
</dbReference>
<dbReference type="PANTHER" id="PTHR24078:SF553">
    <property type="entry name" value="DNAJ HOMOLOG SUBFAMILY B MEMBER 5"/>
    <property type="match status" value="1"/>
</dbReference>
<dbReference type="FunFam" id="2.60.260.20:FF:000013">
    <property type="entry name" value="DnaJ subfamily B member 11"/>
    <property type="match status" value="1"/>
</dbReference>
<dbReference type="AlphaFoldDB" id="A0A6C0B6D3"/>
<keyword evidence="1" id="KW-0143">Chaperone</keyword>
<dbReference type="SUPFAM" id="SSF49493">
    <property type="entry name" value="HSP40/DnaJ peptide-binding domain"/>
    <property type="match status" value="2"/>
</dbReference>
<dbReference type="EMBL" id="MN739083">
    <property type="protein sequence ID" value="QHS87612.1"/>
    <property type="molecule type" value="Genomic_DNA"/>
</dbReference>
<dbReference type="InterPro" id="IPR036869">
    <property type="entry name" value="J_dom_sf"/>
</dbReference>
<dbReference type="InterPro" id="IPR001623">
    <property type="entry name" value="DnaJ_domain"/>
</dbReference>
<sequence>MSKTHYEILGISREATEKEVKQAFRSLSMKYHPDKVVTSDPAIMEQANTMMQQINEAYEVLGEESSRRQYNMELDGVPQGGGFPPGFPGGGFPGFPGGGFPPGFPQGGFHQGGGGVHFMNGGGDMGNIFEMLFSNNGGPNIFFHGAHAPPPTIQKAVEITLAQAYTGCTVSVDVERWVQQGDLKITETETISLNIPAGIDHNMGLCIRGKGNAYSDAVRGDVKIIIQVVNDTPFQRKGNDLYYKKQLTLKEALCGFNFQFTHLNGKAMAMNNTTTIIFNGAKKNINGLGMTAAGSLIVEFEVVFPTELSTQQREALMNIL</sequence>
<reference evidence="3" key="1">
    <citation type="journal article" date="2020" name="Nature">
        <title>Giant virus diversity and host interactions through global metagenomics.</title>
        <authorList>
            <person name="Schulz F."/>
            <person name="Roux S."/>
            <person name="Paez-Espino D."/>
            <person name="Jungbluth S."/>
            <person name="Walsh D.A."/>
            <person name="Denef V.J."/>
            <person name="McMahon K.D."/>
            <person name="Konstantinidis K.T."/>
            <person name="Eloe-Fadrosh E.A."/>
            <person name="Kyrpides N.C."/>
            <person name="Woyke T."/>
        </authorList>
    </citation>
    <scope>NUCLEOTIDE SEQUENCE</scope>
    <source>
        <strain evidence="3">GVMAG-M-3300010157-4</strain>
    </source>
</reference>
<dbReference type="InterPro" id="IPR002939">
    <property type="entry name" value="DnaJ_C"/>
</dbReference>
<organism evidence="3">
    <name type="scientific">viral metagenome</name>
    <dbReference type="NCBI Taxonomy" id="1070528"/>
    <lineage>
        <taxon>unclassified sequences</taxon>
        <taxon>metagenomes</taxon>
        <taxon>organismal metagenomes</taxon>
    </lineage>
</organism>
<dbReference type="SUPFAM" id="SSF46565">
    <property type="entry name" value="Chaperone J-domain"/>
    <property type="match status" value="1"/>
</dbReference>
<dbReference type="Pfam" id="PF01556">
    <property type="entry name" value="DnaJ_C"/>
    <property type="match status" value="1"/>
</dbReference>